<dbReference type="InterPro" id="IPR029063">
    <property type="entry name" value="SAM-dependent_MTases_sf"/>
</dbReference>
<dbReference type="CDD" id="cd02440">
    <property type="entry name" value="AdoMet_MTases"/>
    <property type="match status" value="1"/>
</dbReference>
<evidence type="ECO:0000313" key="3">
    <source>
        <dbReference type="Proteomes" id="UP000563151"/>
    </source>
</evidence>
<keyword evidence="3" id="KW-1185">Reference proteome</keyword>
<dbReference type="EMBL" id="JAAZWO010000016">
    <property type="protein sequence ID" value="MBC2398645.1"/>
    <property type="molecule type" value="Genomic_DNA"/>
</dbReference>
<gene>
    <name evidence="2" type="ORF">HGG79_12805</name>
</gene>
<dbReference type="Gene3D" id="3.40.50.150">
    <property type="entry name" value="Vaccinia Virus protein VP39"/>
    <property type="match status" value="1"/>
</dbReference>
<evidence type="ECO:0000313" key="2">
    <source>
        <dbReference type="EMBL" id="MBC2398645.1"/>
    </source>
</evidence>
<accession>A0A923EDH4</accession>
<name>A0A923EDH4_CLOTT</name>
<sequence>MNNEKQKFIEIWDKVALTFGKIGPKYWDKFGSRLVEFSNIKEGAKVLDIGTGRGASLFPTIKKIGKDGYAIGIDISEVMVRETYKDISRQHINNAKVLKMDVESLDFMNIYLKHITKKI</sequence>
<protein>
    <submittedName>
        <fullName evidence="2">Class I SAM-dependent methyltransferase</fullName>
    </submittedName>
</protein>
<dbReference type="SUPFAM" id="SSF53335">
    <property type="entry name" value="S-adenosyl-L-methionine-dependent methyltransferases"/>
    <property type="match status" value="1"/>
</dbReference>
<evidence type="ECO:0000259" key="1">
    <source>
        <dbReference type="Pfam" id="PF13847"/>
    </source>
</evidence>
<dbReference type="InterPro" id="IPR025714">
    <property type="entry name" value="Methyltranfer_dom"/>
</dbReference>
<dbReference type="Proteomes" id="UP000563151">
    <property type="component" value="Unassembled WGS sequence"/>
</dbReference>
<feature type="domain" description="Methyltransferase" evidence="1">
    <location>
        <begin position="40"/>
        <end position="106"/>
    </location>
</feature>
<keyword evidence="2" id="KW-0489">Methyltransferase</keyword>
<dbReference type="Pfam" id="PF13847">
    <property type="entry name" value="Methyltransf_31"/>
    <property type="match status" value="1"/>
</dbReference>
<dbReference type="AlphaFoldDB" id="A0A923EDH4"/>
<proteinExistence type="predicted"/>
<dbReference type="GO" id="GO:0008168">
    <property type="term" value="F:methyltransferase activity"/>
    <property type="evidence" value="ECO:0007669"/>
    <property type="project" value="UniProtKB-KW"/>
</dbReference>
<organism evidence="2 3">
    <name type="scientific">Clostridium tetanomorphum</name>
    <dbReference type="NCBI Taxonomy" id="1553"/>
    <lineage>
        <taxon>Bacteria</taxon>
        <taxon>Bacillati</taxon>
        <taxon>Bacillota</taxon>
        <taxon>Clostridia</taxon>
        <taxon>Eubacteriales</taxon>
        <taxon>Clostridiaceae</taxon>
        <taxon>Clostridium</taxon>
    </lineage>
</organism>
<keyword evidence="2" id="KW-0808">Transferase</keyword>
<dbReference type="GO" id="GO:0032259">
    <property type="term" value="P:methylation"/>
    <property type="evidence" value="ECO:0007669"/>
    <property type="project" value="UniProtKB-KW"/>
</dbReference>
<dbReference type="RefSeq" id="WP_051593266.1">
    <property type="nucleotide sequence ID" value="NZ_JAAZWO010000016.1"/>
</dbReference>
<comment type="caution">
    <text evidence="2">The sequence shown here is derived from an EMBL/GenBank/DDBJ whole genome shotgun (WGS) entry which is preliminary data.</text>
</comment>
<reference evidence="2 3" key="1">
    <citation type="submission" date="2020-04" db="EMBL/GenBank/DDBJ databases">
        <title>Genomic insights into acetone-butanol-ethanol (ABE) fermentation by sequencing solventogenic clostridia strains.</title>
        <authorList>
            <person name="Brown S."/>
        </authorList>
    </citation>
    <scope>NUCLEOTIDE SEQUENCE [LARGE SCALE GENOMIC DNA]</scope>
    <source>
        <strain evidence="2 3">DJ011</strain>
    </source>
</reference>